<protein>
    <submittedName>
        <fullName evidence="2">Uncharacterized protein</fullName>
    </submittedName>
</protein>
<gene>
    <name evidence="2" type="ORF">HUJ06_029639</name>
</gene>
<name>A0A822Y9D0_NELNU</name>
<dbReference type="AlphaFoldDB" id="A0A822Y9D0"/>
<sequence>MMTGGYLRQGTTQRRWEEKSSSARPFDWWFFSRIGQLQASEDQWLKI</sequence>
<dbReference type="EMBL" id="DUZY01000002">
    <property type="protein sequence ID" value="DAD28171.1"/>
    <property type="molecule type" value="Genomic_DNA"/>
</dbReference>
<proteinExistence type="predicted"/>
<reference evidence="2 3" key="1">
    <citation type="journal article" date="2020" name="Mol. Biol. Evol.">
        <title>Distinct Expression and Methylation Patterns for Genes with Different Fates following a Single Whole-Genome Duplication in Flowering Plants.</title>
        <authorList>
            <person name="Shi T."/>
            <person name="Rahmani R.S."/>
            <person name="Gugger P.F."/>
            <person name="Wang M."/>
            <person name="Li H."/>
            <person name="Zhang Y."/>
            <person name="Li Z."/>
            <person name="Wang Q."/>
            <person name="Van de Peer Y."/>
            <person name="Marchal K."/>
            <person name="Chen J."/>
        </authorList>
    </citation>
    <scope>NUCLEOTIDE SEQUENCE [LARGE SCALE GENOMIC DNA]</scope>
    <source>
        <tissue evidence="2">Leaf</tissue>
    </source>
</reference>
<evidence type="ECO:0000313" key="3">
    <source>
        <dbReference type="Proteomes" id="UP000607653"/>
    </source>
</evidence>
<comment type="caution">
    <text evidence="2">The sequence shown here is derived from an EMBL/GenBank/DDBJ whole genome shotgun (WGS) entry which is preliminary data.</text>
</comment>
<accession>A0A822Y9D0</accession>
<keyword evidence="3" id="KW-1185">Reference proteome</keyword>
<dbReference type="Proteomes" id="UP000607653">
    <property type="component" value="Unassembled WGS sequence"/>
</dbReference>
<evidence type="ECO:0000313" key="2">
    <source>
        <dbReference type="EMBL" id="DAD28171.1"/>
    </source>
</evidence>
<evidence type="ECO:0000256" key="1">
    <source>
        <dbReference type="SAM" id="MobiDB-lite"/>
    </source>
</evidence>
<feature type="region of interest" description="Disordered" evidence="1">
    <location>
        <begin position="1"/>
        <end position="22"/>
    </location>
</feature>
<organism evidence="2 3">
    <name type="scientific">Nelumbo nucifera</name>
    <name type="common">Sacred lotus</name>
    <dbReference type="NCBI Taxonomy" id="4432"/>
    <lineage>
        <taxon>Eukaryota</taxon>
        <taxon>Viridiplantae</taxon>
        <taxon>Streptophyta</taxon>
        <taxon>Embryophyta</taxon>
        <taxon>Tracheophyta</taxon>
        <taxon>Spermatophyta</taxon>
        <taxon>Magnoliopsida</taxon>
        <taxon>Proteales</taxon>
        <taxon>Nelumbonaceae</taxon>
        <taxon>Nelumbo</taxon>
    </lineage>
</organism>